<proteinExistence type="predicted"/>
<evidence type="ECO:0008006" key="3">
    <source>
        <dbReference type="Google" id="ProtNLM"/>
    </source>
</evidence>
<dbReference type="Gene3D" id="3.80.10.10">
    <property type="entry name" value="Ribonuclease Inhibitor"/>
    <property type="match status" value="1"/>
</dbReference>
<reference evidence="1" key="1">
    <citation type="journal article" date="2020" name="Fungal Divers.">
        <title>Resolving the Mortierellaceae phylogeny through synthesis of multi-gene phylogenetics and phylogenomics.</title>
        <authorList>
            <person name="Vandepol N."/>
            <person name="Liber J."/>
            <person name="Desiro A."/>
            <person name="Na H."/>
            <person name="Kennedy M."/>
            <person name="Barry K."/>
            <person name="Grigoriev I.V."/>
            <person name="Miller A.N."/>
            <person name="O'Donnell K."/>
            <person name="Stajich J.E."/>
            <person name="Bonito G."/>
        </authorList>
    </citation>
    <scope>NUCLEOTIDE SEQUENCE</scope>
    <source>
        <strain evidence="1">BC1065</strain>
    </source>
</reference>
<dbReference type="EMBL" id="JAAAJB010000799">
    <property type="protein sequence ID" value="KAG0251011.1"/>
    <property type="molecule type" value="Genomic_DNA"/>
</dbReference>
<accession>A0A9P6TY47</accession>
<dbReference type="Proteomes" id="UP000807716">
    <property type="component" value="Unassembled WGS sequence"/>
</dbReference>
<evidence type="ECO:0000313" key="1">
    <source>
        <dbReference type="EMBL" id="KAG0251011.1"/>
    </source>
</evidence>
<dbReference type="AlphaFoldDB" id="A0A9P6TY47"/>
<keyword evidence="2" id="KW-1185">Reference proteome</keyword>
<gene>
    <name evidence="1" type="ORF">DFQ27_009043</name>
</gene>
<protein>
    <recommendedName>
        <fullName evidence="3">F-box domain-containing protein</fullName>
    </recommendedName>
</protein>
<evidence type="ECO:0000313" key="2">
    <source>
        <dbReference type="Proteomes" id="UP000807716"/>
    </source>
</evidence>
<name>A0A9P6TY47_9FUNG</name>
<sequence length="772" mass="87977">MSRLPLECVVHIVQCVETPSELFRVMRVNRVFFSTVARHLWYDPIGTVAKTRNPATSLHRLICLIFAISPSEDKDVVKVRRLFEWAAGRSNCFGKEWVSYPYDHVDILREPLIYTTPPLLDYLSFIGIFDLFAFKNFHAVVGGTICIMLSSKMPYHTGEETQGDADCDEDEIRQEEVPTLEDLLSTTELFENSLVTAACGHRLSTLKRISVNYSHLDQYLENPPFSSSPAPLLFKLASIQEMVWDISPVNGTSARNTAFEERILSLVPLFLEKYRWLHTIEIKTKAVTWPFATVDWRPKELLKALPPLRAPRVLDESNLPRVLVRWRDTDLSQVQHLRLMGDHDLLEDIEIIREWLALQEEKEAGHVQQAAAADGVKVLSKCLAVLLQHLPSLRRLEWKTWDDATFAWVTQEQRQRLTAIPWTRLSDLTVHCPLRQVRQIMNDAAITFGNTLEKLTILVDNTVIEFSYQHNPMMRPVGSTLAIRIGQDWHVPLLSHLVMKAPFFTSLEIDPLFLANAVHLTHLELVGTSALKAPPQGWRARTQLIKLNAPFMRYLRLIGEPTWTFDPSSLASMAPHLEYLELCDQRGIASNGLDHEGWWCWETWDFPRLQELHLEGPSVAGYPWYKMADCPKLESVSLGTGGSPDMVVPWMDVVAAAAEGGSSVKNLLLKGMWQLQLPTLEALLRDLCPQLTTLTLRRCYGFYCKDLVSVMTRHRHPFCIDSNNPLDFTVGSLALDLGQDGGNRGTSESAERRRRIIFRGKIYFLPEELEAP</sequence>
<dbReference type="InterPro" id="IPR032675">
    <property type="entry name" value="LRR_dom_sf"/>
</dbReference>
<dbReference type="SUPFAM" id="SSF52047">
    <property type="entry name" value="RNI-like"/>
    <property type="match status" value="1"/>
</dbReference>
<organism evidence="1 2">
    <name type="scientific">Actinomortierella ambigua</name>
    <dbReference type="NCBI Taxonomy" id="1343610"/>
    <lineage>
        <taxon>Eukaryota</taxon>
        <taxon>Fungi</taxon>
        <taxon>Fungi incertae sedis</taxon>
        <taxon>Mucoromycota</taxon>
        <taxon>Mortierellomycotina</taxon>
        <taxon>Mortierellomycetes</taxon>
        <taxon>Mortierellales</taxon>
        <taxon>Mortierellaceae</taxon>
        <taxon>Actinomortierella</taxon>
    </lineage>
</organism>
<comment type="caution">
    <text evidence="1">The sequence shown here is derived from an EMBL/GenBank/DDBJ whole genome shotgun (WGS) entry which is preliminary data.</text>
</comment>